<keyword evidence="1" id="KW-0479">Metal-binding</keyword>
<name>A0AAV9HFZ9_9PEZI</name>
<evidence type="ECO:0000313" key="4">
    <source>
        <dbReference type="EMBL" id="KAK4459413.1"/>
    </source>
</evidence>
<dbReference type="InterPro" id="IPR036236">
    <property type="entry name" value="Znf_C2H2_sf"/>
</dbReference>
<keyword evidence="5" id="KW-1185">Reference proteome</keyword>
<evidence type="ECO:0000256" key="2">
    <source>
        <dbReference type="SAM" id="MobiDB-lite"/>
    </source>
</evidence>
<gene>
    <name evidence="4" type="ORF">QBC42DRAFT_289554</name>
</gene>
<organism evidence="4 5">
    <name type="scientific">Cladorrhinum samala</name>
    <dbReference type="NCBI Taxonomy" id="585594"/>
    <lineage>
        <taxon>Eukaryota</taxon>
        <taxon>Fungi</taxon>
        <taxon>Dikarya</taxon>
        <taxon>Ascomycota</taxon>
        <taxon>Pezizomycotina</taxon>
        <taxon>Sordariomycetes</taxon>
        <taxon>Sordariomycetidae</taxon>
        <taxon>Sordariales</taxon>
        <taxon>Podosporaceae</taxon>
        <taxon>Cladorrhinum</taxon>
    </lineage>
</organism>
<evidence type="ECO:0000259" key="3">
    <source>
        <dbReference type="PROSITE" id="PS50157"/>
    </source>
</evidence>
<dbReference type="Proteomes" id="UP001321749">
    <property type="component" value="Unassembled WGS sequence"/>
</dbReference>
<dbReference type="GO" id="GO:0008270">
    <property type="term" value="F:zinc ion binding"/>
    <property type="evidence" value="ECO:0007669"/>
    <property type="project" value="UniProtKB-KW"/>
</dbReference>
<protein>
    <recommendedName>
        <fullName evidence="3">C2H2-type domain-containing protein</fullName>
    </recommendedName>
</protein>
<accession>A0AAV9HFZ9</accession>
<proteinExistence type="predicted"/>
<dbReference type="Gene3D" id="3.30.160.60">
    <property type="entry name" value="Classic Zinc Finger"/>
    <property type="match status" value="1"/>
</dbReference>
<evidence type="ECO:0000313" key="5">
    <source>
        <dbReference type="Proteomes" id="UP001321749"/>
    </source>
</evidence>
<dbReference type="PROSITE" id="PS00028">
    <property type="entry name" value="ZINC_FINGER_C2H2_1"/>
    <property type="match status" value="1"/>
</dbReference>
<dbReference type="SUPFAM" id="SSF57667">
    <property type="entry name" value="beta-beta-alpha zinc fingers"/>
    <property type="match status" value="1"/>
</dbReference>
<keyword evidence="1" id="KW-0862">Zinc</keyword>
<feature type="domain" description="C2H2-type" evidence="3">
    <location>
        <begin position="102"/>
        <end position="126"/>
    </location>
</feature>
<comment type="caution">
    <text evidence="4">The sequence shown here is derived from an EMBL/GenBank/DDBJ whole genome shotgun (WGS) entry which is preliminary data.</text>
</comment>
<dbReference type="PROSITE" id="PS50157">
    <property type="entry name" value="ZINC_FINGER_C2H2_2"/>
    <property type="match status" value="1"/>
</dbReference>
<feature type="region of interest" description="Disordered" evidence="2">
    <location>
        <begin position="48"/>
        <end position="75"/>
    </location>
</feature>
<evidence type="ECO:0000256" key="1">
    <source>
        <dbReference type="PROSITE-ProRule" id="PRU00042"/>
    </source>
</evidence>
<keyword evidence="1" id="KW-0863">Zinc-finger</keyword>
<reference evidence="4" key="2">
    <citation type="submission" date="2023-06" db="EMBL/GenBank/DDBJ databases">
        <authorList>
            <consortium name="Lawrence Berkeley National Laboratory"/>
            <person name="Mondo S.J."/>
            <person name="Hensen N."/>
            <person name="Bonometti L."/>
            <person name="Westerberg I."/>
            <person name="Brannstrom I.O."/>
            <person name="Guillou S."/>
            <person name="Cros-Aarteil S."/>
            <person name="Calhoun S."/>
            <person name="Haridas S."/>
            <person name="Kuo A."/>
            <person name="Pangilinan J."/>
            <person name="Riley R."/>
            <person name="Labutti K."/>
            <person name="Andreopoulos B."/>
            <person name="Lipzen A."/>
            <person name="Chen C."/>
            <person name="Yanf M."/>
            <person name="Daum C."/>
            <person name="Ng V."/>
            <person name="Clum A."/>
            <person name="Steindorff A."/>
            <person name="Ohm R."/>
            <person name="Martin F."/>
            <person name="Silar P."/>
            <person name="Natvig D."/>
            <person name="Lalanne C."/>
            <person name="Gautier V."/>
            <person name="Ament-Velasquez S.L."/>
            <person name="Kruys A."/>
            <person name="Hutchinson M.I."/>
            <person name="Powell A.J."/>
            <person name="Barry K."/>
            <person name="Miller A.N."/>
            <person name="Grigoriev I.V."/>
            <person name="Debuchy R."/>
            <person name="Gladieux P."/>
            <person name="Thoren M.H."/>
            <person name="Johannesson H."/>
        </authorList>
    </citation>
    <scope>NUCLEOTIDE SEQUENCE</scope>
    <source>
        <strain evidence="4">PSN324</strain>
    </source>
</reference>
<dbReference type="AlphaFoldDB" id="A0AAV9HFZ9"/>
<dbReference type="InterPro" id="IPR013087">
    <property type="entry name" value="Znf_C2H2_type"/>
</dbReference>
<sequence>MPRARMLTLAVEDVLTNFFFTAYPTIMDELWEAGDLSLTPEELLQRDEARQARQKQHFKNSYIKNGQRMRDKESISWGERNKDKLKVYTDRYRNKNLLEKKFYCTTCDTAFPDSSKLKRHNTTVRHLSLGGARVHGQVLP</sequence>
<dbReference type="EMBL" id="MU865037">
    <property type="protein sequence ID" value="KAK4459413.1"/>
    <property type="molecule type" value="Genomic_DNA"/>
</dbReference>
<reference evidence="4" key="1">
    <citation type="journal article" date="2023" name="Mol. Phylogenet. Evol.">
        <title>Genome-scale phylogeny and comparative genomics of the fungal order Sordariales.</title>
        <authorList>
            <person name="Hensen N."/>
            <person name="Bonometti L."/>
            <person name="Westerberg I."/>
            <person name="Brannstrom I.O."/>
            <person name="Guillou S."/>
            <person name="Cros-Aarteil S."/>
            <person name="Calhoun S."/>
            <person name="Haridas S."/>
            <person name="Kuo A."/>
            <person name="Mondo S."/>
            <person name="Pangilinan J."/>
            <person name="Riley R."/>
            <person name="LaButti K."/>
            <person name="Andreopoulos B."/>
            <person name="Lipzen A."/>
            <person name="Chen C."/>
            <person name="Yan M."/>
            <person name="Daum C."/>
            <person name="Ng V."/>
            <person name="Clum A."/>
            <person name="Steindorff A."/>
            <person name="Ohm R.A."/>
            <person name="Martin F."/>
            <person name="Silar P."/>
            <person name="Natvig D.O."/>
            <person name="Lalanne C."/>
            <person name="Gautier V."/>
            <person name="Ament-Velasquez S.L."/>
            <person name="Kruys A."/>
            <person name="Hutchinson M.I."/>
            <person name="Powell A.J."/>
            <person name="Barry K."/>
            <person name="Miller A.N."/>
            <person name="Grigoriev I.V."/>
            <person name="Debuchy R."/>
            <person name="Gladieux P."/>
            <person name="Hiltunen Thoren M."/>
            <person name="Johannesson H."/>
        </authorList>
    </citation>
    <scope>NUCLEOTIDE SEQUENCE</scope>
    <source>
        <strain evidence="4">PSN324</strain>
    </source>
</reference>